<evidence type="ECO:0000256" key="4">
    <source>
        <dbReference type="SAM" id="Phobius"/>
    </source>
</evidence>
<dbReference type="Gene3D" id="1.50.10.140">
    <property type="match status" value="2"/>
</dbReference>
<protein>
    <submittedName>
        <fullName evidence="8">Cellobiose phosphorylase</fullName>
    </submittedName>
</protein>
<evidence type="ECO:0000256" key="2">
    <source>
        <dbReference type="ARBA" id="ARBA00022679"/>
    </source>
</evidence>
<keyword evidence="4" id="KW-0812">Transmembrane</keyword>
<feature type="transmembrane region" description="Helical" evidence="4">
    <location>
        <begin position="1043"/>
        <end position="1063"/>
    </location>
</feature>
<dbReference type="RefSeq" id="WP_306846806.1">
    <property type="nucleotide sequence ID" value="NZ_JAUSSK010000001.1"/>
</dbReference>
<feature type="transmembrane region" description="Helical" evidence="4">
    <location>
        <begin position="402"/>
        <end position="421"/>
    </location>
</feature>
<feature type="transmembrane region" description="Helical" evidence="4">
    <location>
        <begin position="931"/>
        <end position="950"/>
    </location>
</feature>
<evidence type="ECO:0000259" key="5">
    <source>
        <dbReference type="Pfam" id="PF06165"/>
    </source>
</evidence>
<name>A0ABT9SUX8_9GAMM</name>
<dbReference type="InterPro" id="IPR037824">
    <property type="entry name" value="GH94N_2_NdvB"/>
</dbReference>
<dbReference type="InterPro" id="IPR011013">
    <property type="entry name" value="Gal_mutarotase_sf_dom"/>
</dbReference>
<dbReference type="Gene3D" id="1.50.10.10">
    <property type="match status" value="1"/>
</dbReference>
<evidence type="ECO:0000313" key="9">
    <source>
        <dbReference type="Proteomes" id="UP001237737"/>
    </source>
</evidence>
<dbReference type="InterPro" id="IPR037018">
    <property type="entry name" value="GH65_N"/>
</dbReference>
<feature type="transmembrane region" description="Helical" evidence="4">
    <location>
        <begin position="833"/>
        <end position="851"/>
    </location>
</feature>
<dbReference type="Proteomes" id="UP001237737">
    <property type="component" value="Unassembled WGS sequence"/>
</dbReference>
<dbReference type="InterPro" id="IPR037820">
    <property type="entry name" value="GH94N_NdvB"/>
</dbReference>
<accession>A0ABT9SUX8</accession>
<keyword evidence="4" id="KW-0472">Membrane</keyword>
<dbReference type="CDD" id="cd11753">
    <property type="entry name" value="GH94N_ChvB_NdvB_2_like"/>
    <property type="match status" value="1"/>
</dbReference>
<dbReference type="SUPFAM" id="SSF74650">
    <property type="entry name" value="Galactose mutarotase-like"/>
    <property type="match status" value="2"/>
</dbReference>
<dbReference type="Gene3D" id="2.70.98.40">
    <property type="entry name" value="Glycoside hydrolase, family 65, N-terminal domain"/>
    <property type="match status" value="2"/>
</dbReference>
<feature type="domain" description="Glycosyl hydrolase 94 supersandwich" evidence="5">
    <location>
        <begin position="2051"/>
        <end position="2316"/>
    </location>
</feature>
<feature type="transmembrane region" description="Helical" evidence="4">
    <location>
        <begin position="956"/>
        <end position="978"/>
    </location>
</feature>
<dbReference type="Gene3D" id="2.60.420.10">
    <property type="entry name" value="Maltose phosphorylase, domain 3"/>
    <property type="match status" value="1"/>
</dbReference>
<evidence type="ECO:0000256" key="3">
    <source>
        <dbReference type="SAM" id="MobiDB-lite"/>
    </source>
</evidence>
<dbReference type="EMBL" id="JAUSSK010000001">
    <property type="protein sequence ID" value="MDQ0008153.1"/>
    <property type="molecule type" value="Genomic_DNA"/>
</dbReference>
<evidence type="ECO:0000313" key="8">
    <source>
        <dbReference type="EMBL" id="MDQ0008153.1"/>
    </source>
</evidence>
<dbReference type="InterPro" id="IPR033432">
    <property type="entry name" value="GH94_catalytic"/>
</dbReference>
<dbReference type="CDD" id="cd11756">
    <property type="entry name" value="GH94N_ChvB_NdvB_1_like"/>
    <property type="match status" value="1"/>
</dbReference>
<dbReference type="InterPro" id="IPR010383">
    <property type="entry name" value="Glyco_hydrolase_94_b-supersand"/>
</dbReference>
<dbReference type="InterPro" id="IPR008928">
    <property type="entry name" value="6-hairpin_glycosidase_sf"/>
</dbReference>
<dbReference type="Pfam" id="PF10091">
    <property type="entry name" value="Glycoamylase"/>
    <property type="match status" value="1"/>
</dbReference>
<dbReference type="InterPro" id="IPR019282">
    <property type="entry name" value="Glycoamylase-like_cons_dom"/>
</dbReference>
<dbReference type="InterPro" id="IPR012341">
    <property type="entry name" value="6hp_glycosidase-like_sf"/>
</dbReference>
<dbReference type="InterPro" id="IPR052047">
    <property type="entry name" value="GH94_Enzymes"/>
</dbReference>
<feature type="transmembrane region" description="Helical" evidence="4">
    <location>
        <begin position="433"/>
        <end position="460"/>
    </location>
</feature>
<keyword evidence="1" id="KW-0328">Glycosyltransferase</keyword>
<feature type="region of interest" description="Disordered" evidence="3">
    <location>
        <begin position="2017"/>
        <end position="2036"/>
    </location>
</feature>
<feature type="domain" description="Glycosyl hydrolase 94 supersandwich" evidence="5">
    <location>
        <begin position="1551"/>
        <end position="1831"/>
    </location>
</feature>
<reference evidence="8 9" key="1">
    <citation type="submission" date="2023-07" db="EMBL/GenBank/DDBJ databases">
        <title>Sorghum-associated microbial communities from plants grown in Nebraska, USA.</title>
        <authorList>
            <person name="Schachtman D."/>
        </authorList>
    </citation>
    <scope>NUCLEOTIDE SEQUENCE [LARGE SCALE GENOMIC DNA]</scope>
    <source>
        <strain evidence="8 9">CC60</strain>
    </source>
</reference>
<dbReference type="PANTHER" id="PTHR37469:SF2">
    <property type="entry name" value="CELLOBIONIC ACID PHOSPHORYLASE"/>
    <property type="match status" value="1"/>
</dbReference>
<keyword evidence="2" id="KW-0808">Transferase</keyword>
<sequence>MWRTATKAPAAEREPALRSELFNADQLEAHGSVLASRHGLARKRSSEWLLPRLAENETVILEACRALVAAGRRVDGATPAGEWLLDNLYLIEEHIRIAHKDFPKGYSRELVQLENGASKGLPRVYDIALEVISHGDGRLDAAGLARFLEAYQAIVPLSLGELWAIPIMLRLALIENLRRIAVRVMLDRSRRHRATRWADAMTRMAVNDPKNIVLVVADMARSSPVMSAPFVAELARRLQGQGPALAMPLGWVEQRLSESGRSIDYLVQVESQQQAANQVSVANSIGSLRALATIDWRDFVEEASQVEAILREDPAAIHAAMDFATRDRYRHAVERLARTSHHDEVTTARAVLAACGRPGNGELARHVGFHLIGAGARAMEDELGARPGFSTRCRRIFDTAPFAFALSALVVVTAVLGRGLIATASSPSVPAWAMAGIVIGSLLVASQLAISLLNLLATLVTIPDSLPRMDYAEGIPAQASTIVVVPTLLGSIDDVESTVESLEVRFLANRDTALYFALLTDFTDADSASMPGDEDILDSAHRRLASLNAKYASLDADRFFLFHRPRTWSETERRWIGADRKRGKLVALNALLRGKGSEAFVRVVGRLSSLPFLRYVITLDTDTQLPRDTAHLLVAAMDHPLNRPVFVSDGSKVLSGYGIMQPRAGIGLPARARSLFARLYGSDAGIDPYTRAVSDVYQDLFHEGSFIGKGIYDIDAFERALAGRLRDERILSHDLIEGCFARSALLSDVTVFEEIPERYVDDMLRRHRWIRGDWQLLPWLLPKVPSMTGWRRNDLSALSLWKIFDNLRRSLVPLAAVALLVVGWSWIRPASTWTLAILSMTFVPVLLQALMEASRKSSDIDWSQHLRVSLAGAGQHGARLVLSMAWLPHEAASGLDAILRSLWRMAVSRRHLLEWRSSSEVERRGRGSRSVPWRAMWAGPALASGLVATLCFVRPAVLPVAMPVLLLWSLSPVLAWWVSRPRTGSAFDANDTERRFLRGLARRTWSFFEEYVGPDDSWLPPDNVQVTPDPVVARRTSPTNMGLGLLSGLAAYDFGFIGMGRFIQRTSATLETMRSLERHRGHFYNWYATDTLAPLPPLYVSSVDSGNLAGHLLTLQRGLLALADEPVFRMSSLLGLRDSVDILAHEAGTTDAKADLGAWSTALASAMDSPPGNLDEVLALAMLQGEHLRTVTARLAHASSAEVAFWLERVRVQCEELLSDARQWQGASVAPSAIPTLGDIAEGEPGTPAHARAVERMRDVSTLAALARELSIMDHAFLYDERRHLFSIGYDVEGRTLDASFYDLLASEARLGSFVAIAEGQVPQDNWFALGRLLTTSGTSTVLLSWTGSMFEYLMPMLVMPSYEGSLLEQTCRAAVARQVAYGRQRDVPWGVSESGYNTIDAHGTYQYRAFGVPGLGLKRGLGDDLVVAPYASALALMVAPQAAIMNLRRLVDLGMAARHGMYEAIDYTPSRVPPGQGAAVVRSFMAHHQGMALLAIEHLLLDQPMRRRFETDPAVMATSLLLQERIPRTATEYLHATEFSGGATAAPAPEARLRLFTDPDRSRPAVQLLSNGRYHVMINSGGGGYSRRHAMAVTRWREDITCDAHGMFCYLRDPESGDIWTTSYQPIGRRTERFEAIFSESRAEFRVRQRGFETHTEIVVSPEDDIELRRTRVTNQGRARRTIELTSYAEVVLADPIGDAMHPAFSKLFVTTEIVEEMQALLCKRRPRSADEQIPWMCHLVAVHDADVDAISYETDRSRFIGRGRSTAHPAALDPGVSRLSGSDGAVLDPIVSIRVRVTLDPGQTATLDFVTGVADSRDACLRLIEKYRDRHLSDRVFDLAWTHSQVLLRQANATLADAQLYEHMATSILYPNLALRAEPSLIAANTRGQSGLWGQAVSGDLPIVLLRIGDMARLDIARDLVRAAAYWRMRGLVVDLVIWNEDSTGYRQALHDALTGLLASGSEASLLDRPGGVFIRAAQPLSYEDRMVMQASARILVVDNLGSLAEQMERHRLDSRPAPVEAASWPQRPAPPPVDRTTAVGAFSADGSEYVIELDPGAVTPAPWCNVLANPSFGSIVSESGSAYTWAENAHACRLTPWHNDPVEDAGGEAIYLRDEASGHVWSPTPLPMRGTGGYTTRHGFGYSTFEHIEEGIRSRLDIFVAIDLPVKFHVLRLTNEGNAPRRISITAYVEWLLGDIREKNVMHVVTDIDAATGALFARNAYNSDFPGRVAFLDVGDPERKIGGDRTEFLGRNGSLASPLAMRRQDWSNRVGAGLDPCGTLRMEVLLPVGESQDIVIRLGMCSNDTEARALVRHGRMDGTAEAALAAVRAHWRDVLGKVRVETPEPAMDVLANGWLLYQTIASRMWARSGYYQSGGAIGFRDQLQDSMAMQHAAPALARAQLLVCAAHQFVEGDVMHWWHPPTDRGVRTACSDDYLWLPLATSRYVACSGDVDVLHETIEYIEGRALRAGEESNYDLPRPSGMSASLYKHCVQAIEHAMPRGRHGLPLMGGGDWNDGMNLVGIGGQGESVWLGFFLSHVMREFAVTARGHGDPAFAERCLAEADKLAASLETEAWDGDWYRRAWFDDGTPLGSARNEECRIDSIAQSWSVLSGVAGTERAAQALASLDSHLVDRGAGLIRLLDPPFDRTAMEPGYIKGYVPGVRENGGQYTHAAVWAAMAFARIGQPDRAWELARMIGPASHTGDIASVECYKVEPYVVAADVYSVAPHVGRGGWTWYTGSAGWMYRLLVESLLGIRLNGGKLRFEPNVPEAWAGYRVEYRHGATAWDIDLRPAQAGEETSVRFDGDVVDGGELERIDDGLRHNVHVTYRPR</sequence>
<evidence type="ECO:0000259" key="7">
    <source>
        <dbReference type="Pfam" id="PF17167"/>
    </source>
</evidence>
<dbReference type="Pfam" id="PF06165">
    <property type="entry name" value="GH94_b-supersand"/>
    <property type="match status" value="2"/>
</dbReference>
<comment type="caution">
    <text evidence="8">The sequence shown here is derived from an EMBL/GenBank/DDBJ whole genome shotgun (WGS) entry which is preliminary data.</text>
</comment>
<proteinExistence type="predicted"/>
<dbReference type="SUPFAM" id="SSF48208">
    <property type="entry name" value="Six-hairpin glycosidases"/>
    <property type="match status" value="1"/>
</dbReference>
<dbReference type="SMART" id="SM01068">
    <property type="entry name" value="CBM_X"/>
    <property type="match status" value="2"/>
</dbReference>
<gene>
    <name evidence="8" type="ORF">J2T07_000312</name>
</gene>
<keyword evidence="9" id="KW-1185">Reference proteome</keyword>
<feature type="domain" description="Glycoamylase-like" evidence="6">
    <location>
        <begin position="1302"/>
        <end position="1500"/>
    </location>
</feature>
<keyword evidence="4" id="KW-1133">Transmembrane helix</keyword>
<evidence type="ECO:0000259" key="6">
    <source>
        <dbReference type="Pfam" id="PF10091"/>
    </source>
</evidence>
<dbReference type="PANTHER" id="PTHR37469">
    <property type="entry name" value="CELLOBIONIC ACID PHOSPHORYLASE-RELATED"/>
    <property type="match status" value="1"/>
</dbReference>
<organism evidence="8 9">
    <name type="scientific">Luteibacter jiangsuensis</name>
    <dbReference type="NCBI Taxonomy" id="637577"/>
    <lineage>
        <taxon>Bacteria</taxon>
        <taxon>Pseudomonadati</taxon>
        <taxon>Pseudomonadota</taxon>
        <taxon>Gammaproteobacteria</taxon>
        <taxon>Lysobacterales</taxon>
        <taxon>Rhodanobacteraceae</taxon>
        <taxon>Luteibacter</taxon>
    </lineage>
</organism>
<feature type="domain" description="Glycosyl hydrolase 94 catalytic" evidence="7">
    <location>
        <begin position="2333"/>
        <end position="2757"/>
    </location>
</feature>
<dbReference type="Pfam" id="PF17167">
    <property type="entry name" value="Glyco_hydro_94"/>
    <property type="match status" value="1"/>
</dbReference>
<evidence type="ECO:0000256" key="1">
    <source>
        <dbReference type="ARBA" id="ARBA00022676"/>
    </source>
</evidence>
<feature type="transmembrane region" description="Helical" evidence="4">
    <location>
        <begin position="810"/>
        <end position="827"/>
    </location>
</feature>